<dbReference type="SUPFAM" id="SSF53335">
    <property type="entry name" value="S-adenosyl-L-methionine-dependent methyltransferases"/>
    <property type="match status" value="1"/>
</dbReference>
<dbReference type="RefSeq" id="WP_184074876.1">
    <property type="nucleotide sequence ID" value="NZ_JACHDS010000001.1"/>
</dbReference>
<dbReference type="Proteomes" id="UP000546642">
    <property type="component" value="Unassembled WGS sequence"/>
</dbReference>
<evidence type="ECO:0000313" key="4">
    <source>
        <dbReference type="Proteomes" id="UP000546642"/>
    </source>
</evidence>
<evidence type="ECO:0000313" key="3">
    <source>
        <dbReference type="EMBL" id="MBB6171641.1"/>
    </source>
</evidence>
<feature type="domain" description="Methyltransferase type 11" evidence="2">
    <location>
        <begin position="80"/>
        <end position="180"/>
    </location>
</feature>
<dbReference type="PANTHER" id="PTHR44068:SF11">
    <property type="entry name" value="GERANYL DIPHOSPHATE 2-C-METHYLTRANSFERASE"/>
    <property type="match status" value="1"/>
</dbReference>
<accession>A0A7W9YI68</accession>
<name>A0A7W9YI68_9ACTN</name>
<evidence type="ECO:0000256" key="1">
    <source>
        <dbReference type="ARBA" id="ARBA00022679"/>
    </source>
</evidence>
<evidence type="ECO:0000259" key="2">
    <source>
        <dbReference type="Pfam" id="PF08241"/>
    </source>
</evidence>
<sequence>MPETPHSSDERSALVSSMYGAQDLGSFSLFSGNFINYGYWSGDVLTGPGPITVEQRTRSQEEMYRVVVGRLGVGPDDVLLEVGCGIGVGTALVVREFGPAEVHGVDLSPDQLARAERTNAEVLREHPGRLSFHQGSALDLPWPDAAFTGVYSVEAAQHFGDLASFAREAHRVLRPGGRFALATFFSPDDQGPTRLAELIATVRDGIDVVHPIGSFTADLGAAGFTDVRAEPIGDHVWHGFDTWVSQTEYRDTWGRNWLPAYKEGWVDYYLVTATAANGAPTSR</sequence>
<dbReference type="InterPro" id="IPR029063">
    <property type="entry name" value="SAM-dependent_MTases_sf"/>
</dbReference>
<dbReference type="Gene3D" id="3.40.50.150">
    <property type="entry name" value="Vaccinia Virus protein VP39"/>
    <property type="match status" value="1"/>
</dbReference>
<dbReference type="GO" id="GO:0032259">
    <property type="term" value="P:methylation"/>
    <property type="evidence" value="ECO:0007669"/>
    <property type="project" value="UniProtKB-KW"/>
</dbReference>
<dbReference type="GO" id="GO:0008757">
    <property type="term" value="F:S-adenosylmethionine-dependent methyltransferase activity"/>
    <property type="evidence" value="ECO:0007669"/>
    <property type="project" value="InterPro"/>
</dbReference>
<dbReference type="InterPro" id="IPR013216">
    <property type="entry name" value="Methyltransf_11"/>
</dbReference>
<dbReference type="EMBL" id="JACHDS010000001">
    <property type="protein sequence ID" value="MBB6171641.1"/>
    <property type="molecule type" value="Genomic_DNA"/>
</dbReference>
<organism evidence="3 4">
    <name type="scientific">Nocardiopsis mwathae</name>
    <dbReference type="NCBI Taxonomy" id="1472723"/>
    <lineage>
        <taxon>Bacteria</taxon>
        <taxon>Bacillati</taxon>
        <taxon>Actinomycetota</taxon>
        <taxon>Actinomycetes</taxon>
        <taxon>Streptosporangiales</taxon>
        <taxon>Nocardiopsidaceae</taxon>
        <taxon>Nocardiopsis</taxon>
    </lineage>
</organism>
<dbReference type="PANTHER" id="PTHR44068">
    <property type="entry name" value="ZGC:194242"/>
    <property type="match status" value="1"/>
</dbReference>
<dbReference type="InterPro" id="IPR050447">
    <property type="entry name" value="Erg6_SMT_methyltransf"/>
</dbReference>
<keyword evidence="4" id="KW-1185">Reference proteome</keyword>
<keyword evidence="1" id="KW-0808">Transferase</keyword>
<keyword evidence="3" id="KW-0489">Methyltransferase</keyword>
<dbReference type="CDD" id="cd02440">
    <property type="entry name" value="AdoMet_MTases"/>
    <property type="match status" value="1"/>
</dbReference>
<gene>
    <name evidence="3" type="ORF">HNR23_001701</name>
</gene>
<dbReference type="AlphaFoldDB" id="A0A7W9YI68"/>
<dbReference type="Pfam" id="PF08241">
    <property type="entry name" value="Methyltransf_11"/>
    <property type="match status" value="1"/>
</dbReference>
<proteinExistence type="predicted"/>
<protein>
    <submittedName>
        <fullName evidence="3">Ubiquinone/menaquinone biosynthesis C-methylase UbiE</fullName>
    </submittedName>
</protein>
<comment type="caution">
    <text evidence="3">The sequence shown here is derived from an EMBL/GenBank/DDBJ whole genome shotgun (WGS) entry which is preliminary data.</text>
</comment>
<keyword evidence="3" id="KW-0830">Ubiquinone</keyword>
<reference evidence="3 4" key="1">
    <citation type="submission" date="2020-08" db="EMBL/GenBank/DDBJ databases">
        <title>Sequencing the genomes of 1000 actinobacteria strains.</title>
        <authorList>
            <person name="Klenk H.-P."/>
        </authorList>
    </citation>
    <scope>NUCLEOTIDE SEQUENCE [LARGE SCALE GENOMIC DNA]</scope>
    <source>
        <strain evidence="3 4">DSM 46659</strain>
    </source>
</reference>